<evidence type="ECO:0000259" key="6">
    <source>
        <dbReference type="PROSITE" id="PS51371"/>
    </source>
</evidence>
<dbReference type="SMART" id="SM00116">
    <property type="entry name" value="CBS"/>
    <property type="match status" value="2"/>
</dbReference>
<feature type="transmembrane region" description="Helical" evidence="5">
    <location>
        <begin position="94"/>
        <end position="112"/>
    </location>
</feature>
<keyword evidence="4 5" id="KW-0812">Transmembrane</keyword>
<dbReference type="InterPro" id="IPR000644">
    <property type="entry name" value="CBS_dom"/>
</dbReference>
<dbReference type="eggNOG" id="COG1253">
    <property type="taxonomic scope" value="Bacteria"/>
</dbReference>
<dbReference type="PROSITE" id="PS51846">
    <property type="entry name" value="CNNM"/>
    <property type="match status" value="1"/>
</dbReference>
<keyword evidence="2 3" id="KW-0129">CBS domain</keyword>
<feature type="transmembrane region" description="Helical" evidence="5">
    <location>
        <begin position="132"/>
        <end position="151"/>
    </location>
</feature>
<evidence type="ECO:0000256" key="5">
    <source>
        <dbReference type="SAM" id="Phobius"/>
    </source>
</evidence>
<feature type="transmembrane region" description="Helical" evidence="5">
    <location>
        <begin position="6"/>
        <end position="25"/>
    </location>
</feature>
<keyword evidence="4 5" id="KW-0472">Membrane</keyword>
<dbReference type="GeneID" id="74932232"/>
<feature type="domain" description="CBS" evidence="6">
    <location>
        <begin position="202"/>
        <end position="259"/>
    </location>
</feature>
<dbReference type="AlphaFoldDB" id="L0RW88"/>
<dbReference type="KEGG" id="mcy:MCYN_0680"/>
<dbReference type="Pfam" id="PF01595">
    <property type="entry name" value="CNNM"/>
    <property type="match status" value="1"/>
</dbReference>
<dbReference type="Proteomes" id="UP000010466">
    <property type="component" value="Chromosome"/>
</dbReference>
<keyword evidence="4 5" id="KW-1133">Transmembrane helix</keyword>
<reference evidence="9" key="1">
    <citation type="journal article" date="2013" name="Genome Announc.">
        <title>Complete genome sequence of Mycoplasma cynos strain C142.</title>
        <authorList>
            <person name="Walker C.A."/>
            <person name="Mannering S.A."/>
            <person name="Shields S."/>
            <person name="Blake D.P."/>
            <person name="Brownlie J."/>
        </authorList>
    </citation>
    <scope>NUCLEOTIDE SEQUENCE [LARGE SCALE GENOMIC DNA]</scope>
    <source>
        <strain evidence="9">C142</strain>
    </source>
</reference>
<sequence>MELPIGQLIGILITIFILFILSAIYSGCETAYSSFSGVKIHEMLENKEKSSKLIERHHKRYNRILTTILIGNNLVNVATSTITAYLISKVIYEERIAIIVSTAVVTPLLVLFGEITPKLIAKQYPKQYLQCFGWYIDLNYWIFWILTWPITKLSKKVYVTNSEDDLKTIINLAQKEGVLQTGESILAQKALDLDSTKVSSHYIKLKDVTSIKFKANIQEALDIFKETNYSRLPIEKDGQLIGILLLKDIFYLKRGKIINYMKLVPTVSANSILSSALEKMRSARAQMAFVTENNNGSEIIGIIAIEDIVEEIIGEIYDEYDDEEKIYEISLEKSRVEDDVIMWDLFKQLEIDESLLEDSEEDLSLAKFLILKTKKTKLYKNTRYVLKNKVAFKVLESNLKNKKAIIEVSKL</sequence>
<evidence type="ECO:0000256" key="3">
    <source>
        <dbReference type="PROSITE-ProRule" id="PRU00703"/>
    </source>
</evidence>
<keyword evidence="1" id="KW-0677">Repeat</keyword>
<dbReference type="RefSeq" id="WP_015287535.1">
    <property type="nucleotide sequence ID" value="NC_019949.1"/>
</dbReference>
<accession>L0RW88</accession>
<dbReference type="OrthoDB" id="9798188at2"/>
<dbReference type="SUPFAM" id="SSF54631">
    <property type="entry name" value="CBS-domain pair"/>
    <property type="match status" value="1"/>
</dbReference>
<protein>
    <submittedName>
        <fullName evidence="8">CBS domain protein</fullName>
    </submittedName>
</protein>
<evidence type="ECO:0000259" key="7">
    <source>
        <dbReference type="PROSITE" id="PS51846"/>
    </source>
</evidence>
<dbReference type="InterPro" id="IPR046342">
    <property type="entry name" value="CBS_dom_sf"/>
</dbReference>
<proteinExistence type="predicted"/>
<evidence type="ECO:0000256" key="4">
    <source>
        <dbReference type="PROSITE-ProRule" id="PRU01193"/>
    </source>
</evidence>
<evidence type="ECO:0000313" key="9">
    <source>
        <dbReference type="Proteomes" id="UP000010466"/>
    </source>
</evidence>
<dbReference type="InterPro" id="IPR002550">
    <property type="entry name" value="CNNM"/>
</dbReference>
<dbReference type="PANTHER" id="PTHR22777">
    <property type="entry name" value="HEMOLYSIN-RELATED"/>
    <property type="match status" value="1"/>
</dbReference>
<evidence type="ECO:0000256" key="1">
    <source>
        <dbReference type="ARBA" id="ARBA00022737"/>
    </source>
</evidence>
<dbReference type="PANTHER" id="PTHR22777:SF17">
    <property type="entry name" value="UPF0053 PROTEIN SLL0260"/>
    <property type="match status" value="1"/>
</dbReference>
<gene>
    <name evidence="8" type="primary">MCYN0680</name>
    <name evidence="8" type="ordered locus">MCYN_0680</name>
</gene>
<dbReference type="STRING" id="1246955.MCYN_0680"/>
<dbReference type="EMBL" id="HF559394">
    <property type="protein sequence ID" value="CCP24412.1"/>
    <property type="molecule type" value="Genomic_DNA"/>
</dbReference>
<evidence type="ECO:0000256" key="2">
    <source>
        <dbReference type="ARBA" id="ARBA00023122"/>
    </source>
</evidence>
<dbReference type="Pfam" id="PF00571">
    <property type="entry name" value="CBS"/>
    <property type="match status" value="2"/>
</dbReference>
<keyword evidence="9" id="KW-1185">Reference proteome</keyword>
<evidence type="ECO:0000313" key="8">
    <source>
        <dbReference type="EMBL" id="CCP24412.1"/>
    </source>
</evidence>
<dbReference type="Gene3D" id="3.10.580.10">
    <property type="entry name" value="CBS-domain"/>
    <property type="match status" value="1"/>
</dbReference>
<feature type="transmembrane region" description="Helical" evidence="5">
    <location>
        <begin position="64"/>
        <end position="88"/>
    </location>
</feature>
<organism evidence="8 9">
    <name type="scientific">Mycoplasmopsis cynos (strain C142)</name>
    <name type="common">Mycoplasma cynos</name>
    <dbReference type="NCBI Taxonomy" id="1246955"/>
    <lineage>
        <taxon>Bacteria</taxon>
        <taxon>Bacillati</taxon>
        <taxon>Mycoplasmatota</taxon>
        <taxon>Mycoplasmoidales</taxon>
        <taxon>Metamycoplasmataceae</taxon>
        <taxon>Mycoplasmopsis</taxon>
    </lineage>
</organism>
<feature type="domain" description="CBS" evidence="6">
    <location>
        <begin position="260"/>
        <end position="319"/>
    </location>
</feature>
<dbReference type="PATRIC" id="fig|1246955.3.peg.615"/>
<name>L0RW88_MYCC1</name>
<dbReference type="GO" id="GO:0005886">
    <property type="term" value="C:plasma membrane"/>
    <property type="evidence" value="ECO:0007669"/>
    <property type="project" value="TreeGrafter"/>
</dbReference>
<dbReference type="PROSITE" id="PS51371">
    <property type="entry name" value="CBS"/>
    <property type="match status" value="2"/>
</dbReference>
<dbReference type="HOGENOM" id="CLU_015237_4_1_14"/>
<feature type="domain" description="CNNM transmembrane" evidence="7">
    <location>
        <begin position="4"/>
        <end position="183"/>
    </location>
</feature>